<dbReference type="PANTHER" id="PTHR43649:SF33">
    <property type="entry name" value="POLYGALACTURONAN_RHAMNOGALACTURONAN-BINDING PROTEIN YTCQ"/>
    <property type="match status" value="1"/>
</dbReference>
<keyword evidence="10" id="KW-0449">Lipoprotein</keyword>
<accession>A0A844G1S9</accession>
<dbReference type="InterPro" id="IPR006059">
    <property type="entry name" value="SBP"/>
</dbReference>
<evidence type="ECO:0000256" key="1">
    <source>
        <dbReference type="ARBA" id="ARBA00004418"/>
    </source>
</evidence>
<proteinExistence type="inferred from homology"/>
<keyword evidence="7" id="KW-0472">Membrane</keyword>
<dbReference type="PROSITE" id="PS50949">
    <property type="entry name" value="HTH_GNTR"/>
    <property type="match status" value="1"/>
</dbReference>
<keyword evidence="3" id="KW-1003">Cell membrane</keyword>
<sequence length="460" mass="50866">MEGTNRGIPMTRRIAAEMEERIADGTLPAGSRLPSVRELAVRYGISTAVCLSAYRALEKKGLVERRAGSGTFVCGTPAAADPKNYFYSWDCVLPSMEAARLAASLSPELEFSAFPASTYDYNPDYLDWIISRNSGGESHPGLIVLDEGQLPVLASEKALLPLDDLLDGSDFPVRDGFPPELLRSLSFGGKLYALPLAFNPVFLCYNRRVFRRRGVAEPDGSWNWDDLLRHAELLTDAGPEGVSCYGLAILFTPNSYVPFVFQNDGEFFDRNGNCVIDSEPAFEALSFFSELYRLPGVCSHRHGDPRSALADLMSNDFAAMLIGDGIDYAMLCERMPPDDWGMVKLPAGKRSATSLSVWGIGLSAGPRAQERFALLERCFRPGHWVDCCRSVNTLPAYEPAANHVPPLITELLREAYPSIQSTSRHAVNAVSETIQLLLAHKLRLTREQCREFCRKINARL</sequence>
<evidence type="ECO:0000256" key="5">
    <source>
        <dbReference type="ARBA" id="ARBA00023015"/>
    </source>
</evidence>
<dbReference type="InterPro" id="IPR050490">
    <property type="entry name" value="Bact_solute-bd_prot1"/>
</dbReference>
<evidence type="ECO:0000313" key="12">
    <source>
        <dbReference type="EMBL" id="MST97316.1"/>
    </source>
</evidence>
<dbReference type="Gene3D" id="1.10.10.10">
    <property type="entry name" value="Winged helix-like DNA-binding domain superfamily/Winged helix DNA-binding domain"/>
    <property type="match status" value="1"/>
</dbReference>
<dbReference type="InterPro" id="IPR000524">
    <property type="entry name" value="Tscrpt_reg_HTH_GntR"/>
</dbReference>
<dbReference type="InterPro" id="IPR036388">
    <property type="entry name" value="WH-like_DNA-bd_sf"/>
</dbReference>
<evidence type="ECO:0000256" key="4">
    <source>
        <dbReference type="ARBA" id="ARBA00022729"/>
    </source>
</evidence>
<organism evidence="12 13">
    <name type="scientific">Victivallis lenta</name>
    <dbReference type="NCBI Taxonomy" id="2606640"/>
    <lineage>
        <taxon>Bacteria</taxon>
        <taxon>Pseudomonadati</taxon>
        <taxon>Lentisphaerota</taxon>
        <taxon>Lentisphaeria</taxon>
        <taxon>Victivallales</taxon>
        <taxon>Victivallaceae</taxon>
        <taxon>Victivallis</taxon>
    </lineage>
</organism>
<name>A0A844G1S9_9BACT</name>
<evidence type="ECO:0000256" key="10">
    <source>
        <dbReference type="ARBA" id="ARBA00023288"/>
    </source>
</evidence>
<comment type="subcellular location">
    <subcellularLocation>
        <location evidence="1">Periplasm</location>
    </subcellularLocation>
</comment>
<dbReference type="GO" id="GO:0042597">
    <property type="term" value="C:periplasmic space"/>
    <property type="evidence" value="ECO:0007669"/>
    <property type="project" value="UniProtKB-SubCell"/>
</dbReference>
<dbReference type="SUPFAM" id="SSF53850">
    <property type="entry name" value="Periplasmic binding protein-like II"/>
    <property type="match status" value="1"/>
</dbReference>
<keyword evidence="8" id="KW-0564">Palmitate</keyword>
<dbReference type="RefSeq" id="WP_106055251.1">
    <property type="nucleotide sequence ID" value="NZ_CALXOB010000043.1"/>
</dbReference>
<dbReference type="InterPro" id="IPR036390">
    <property type="entry name" value="WH_DNA-bd_sf"/>
</dbReference>
<dbReference type="SUPFAM" id="SSF46785">
    <property type="entry name" value="Winged helix' DNA-binding domain"/>
    <property type="match status" value="1"/>
</dbReference>
<evidence type="ECO:0000259" key="11">
    <source>
        <dbReference type="PROSITE" id="PS50949"/>
    </source>
</evidence>
<keyword evidence="4" id="KW-0732">Signal</keyword>
<dbReference type="CDD" id="cd07377">
    <property type="entry name" value="WHTH_GntR"/>
    <property type="match status" value="1"/>
</dbReference>
<dbReference type="Pfam" id="PF01547">
    <property type="entry name" value="SBP_bac_1"/>
    <property type="match status" value="1"/>
</dbReference>
<dbReference type="Gene3D" id="3.40.190.10">
    <property type="entry name" value="Periplasmic binding protein-like II"/>
    <property type="match status" value="1"/>
</dbReference>
<feature type="domain" description="HTH gntR-type" evidence="11">
    <location>
        <begin position="8"/>
        <end position="76"/>
    </location>
</feature>
<evidence type="ECO:0000256" key="3">
    <source>
        <dbReference type="ARBA" id="ARBA00022475"/>
    </source>
</evidence>
<evidence type="ECO:0000256" key="2">
    <source>
        <dbReference type="ARBA" id="ARBA00008520"/>
    </source>
</evidence>
<protein>
    <submittedName>
        <fullName evidence="12">Extracellular solute-binding protein</fullName>
    </submittedName>
</protein>
<dbReference type="PANTHER" id="PTHR43649">
    <property type="entry name" value="ARABINOSE-BINDING PROTEIN-RELATED"/>
    <property type="match status" value="1"/>
</dbReference>
<keyword evidence="6" id="KW-0238">DNA-binding</keyword>
<reference evidence="12 13" key="1">
    <citation type="submission" date="2019-08" db="EMBL/GenBank/DDBJ databases">
        <title>In-depth cultivation of the pig gut microbiome towards novel bacterial diversity and tailored functional studies.</title>
        <authorList>
            <person name="Wylensek D."/>
            <person name="Hitch T.C.A."/>
            <person name="Clavel T."/>
        </authorList>
    </citation>
    <scope>NUCLEOTIDE SEQUENCE [LARGE SCALE GENOMIC DNA]</scope>
    <source>
        <strain evidence="12 13">BBE-744-WT-12</strain>
    </source>
</reference>
<keyword evidence="9" id="KW-0804">Transcription</keyword>
<dbReference type="Proteomes" id="UP000435649">
    <property type="component" value="Unassembled WGS sequence"/>
</dbReference>
<comment type="caution">
    <text evidence="12">The sequence shown here is derived from an EMBL/GenBank/DDBJ whole genome shotgun (WGS) entry which is preliminary data.</text>
</comment>
<dbReference type="Pfam" id="PF00392">
    <property type="entry name" value="GntR"/>
    <property type="match status" value="1"/>
</dbReference>
<evidence type="ECO:0000256" key="9">
    <source>
        <dbReference type="ARBA" id="ARBA00023163"/>
    </source>
</evidence>
<comment type="similarity">
    <text evidence="2">Belongs to the bacterial solute-binding protein 1 family.</text>
</comment>
<keyword evidence="13" id="KW-1185">Reference proteome</keyword>
<evidence type="ECO:0000256" key="8">
    <source>
        <dbReference type="ARBA" id="ARBA00023139"/>
    </source>
</evidence>
<evidence type="ECO:0000256" key="7">
    <source>
        <dbReference type="ARBA" id="ARBA00023136"/>
    </source>
</evidence>
<gene>
    <name evidence="12" type="ORF">FYJ85_09710</name>
</gene>
<dbReference type="EMBL" id="VUNS01000009">
    <property type="protein sequence ID" value="MST97316.1"/>
    <property type="molecule type" value="Genomic_DNA"/>
</dbReference>
<dbReference type="AlphaFoldDB" id="A0A844G1S9"/>
<dbReference type="GO" id="GO:0003700">
    <property type="term" value="F:DNA-binding transcription factor activity"/>
    <property type="evidence" value="ECO:0007669"/>
    <property type="project" value="InterPro"/>
</dbReference>
<keyword evidence="5" id="KW-0805">Transcription regulation</keyword>
<evidence type="ECO:0000256" key="6">
    <source>
        <dbReference type="ARBA" id="ARBA00023125"/>
    </source>
</evidence>
<evidence type="ECO:0000313" key="13">
    <source>
        <dbReference type="Proteomes" id="UP000435649"/>
    </source>
</evidence>
<dbReference type="GO" id="GO:0003677">
    <property type="term" value="F:DNA binding"/>
    <property type="evidence" value="ECO:0007669"/>
    <property type="project" value="UniProtKB-KW"/>
</dbReference>
<dbReference type="SMART" id="SM00345">
    <property type="entry name" value="HTH_GNTR"/>
    <property type="match status" value="1"/>
</dbReference>